<evidence type="ECO:0000313" key="4">
    <source>
        <dbReference type="EMBL" id="KAH3832514.1"/>
    </source>
</evidence>
<accession>A0A9D4QI31</accession>
<feature type="non-terminal residue" evidence="4">
    <location>
        <position position="1"/>
    </location>
</feature>
<dbReference type="Proteomes" id="UP000828390">
    <property type="component" value="Unassembled WGS sequence"/>
</dbReference>
<dbReference type="PANTHER" id="PTHR45943:SF1">
    <property type="entry name" value="E3 UBIQUITIN-PROTEIN LIGASE MYCBP2"/>
    <property type="match status" value="1"/>
</dbReference>
<reference evidence="4" key="2">
    <citation type="submission" date="2020-11" db="EMBL/GenBank/DDBJ databases">
        <authorList>
            <person name="McCartney M.A."/>
            <person name="Auch B."/>
            <person name="Kono T."/>
            <person name="Mallez S."/>
            <person name="Becker A."/>
            <person name="Gohl D.M."/>
            <person name="Silverstein K.A.T."/>
            <person name="Koren S."/>
            <person name="Bechman K.B."/>
            <person name="Herman A."/>
            <person name="Abrahante J.E."/>
            <person name="Garbe J."/>
        </authorList>
    </citation>
    <scope>NUCLEOTIDE SEQUENCE</scope>
    <source>
        <strain evidence="4">Duluth1</strain>
        <tissue evidence="4">Whole animal</tissue>
    </source>
</reference>
<protein>
    <recommendedName>
        <fullName evidence="6">RCR-type E3 ubiquitin transferase</fullName>
    </recommendedName>
</protein>
<proteinExistence type="predicted"/>
<evidence type="ECO:0008006" key="6">
    <source>
        <dbReference type="Google" id="ProtNLM"/>
    </source>
</evidence>
<evidence type="ECO:0000259" key="3">
    <source>
        <dbReference type="Pfam" id="PF08239"/>
    </source>
</evidence>
<gene>
    <name evidence="4" type="ORF">DPMN_105804</name>
</gene>
<dbReference type="GO" id="GO:0061630">
    <property type="term" value="F:ubiquitin protein ligase activity"/>
    <property type="evidence" value="ECO:0007669"/>
    <property type="project" value="TreeGrafter"/>
</dbReference>
<feature type="domain" description="SH3b" evidence="3">
    <location>
        <begin position="1211"/>
        <end position="1264"/>
    </location>
</feature>
<dbReference type="EMBL" id="JAIWYP010000004">
    <property type="protein sequence ID" value="KAH3832514.1"/>
    <property type="molecule type" value="Genomic_DNA"/>
</dbReference>
<feature type="region of interest" description="Disordered" evidence="1">
    <location>
        <begin position="1865"/>
        <end position="1930"/>
    </location>
</feature>
<feature type="region of interest" description="Disordered" evidence="1">
    <location>
        <begin position="1569"/>
        <end position="1801"/>
    </location>
</feature>
<organism evidence="4 5">
    <name type="scientific">Dreissena polymorpha</name>
    <name type="common">Zebra mussel</name>
    <name type="synonym">Mytilus polymorpha</name>
    <dbReference type="NCBI Taxonomy" id="45954"/>
    <lineage>
        <taxon>Eukaryota</taxon>
        <taxon>Metazoa</taxon>
        <taxon>Spiralia</taxon>
        <taxon>Lophotrochozoa</taxon>
        <taxon>Mollusca</taxon>
        <taxon>Bivalvia</taxon>
        <taxon>Autobranchia</taxon>
        <taxon>Heteroconchia</taxon>
        <taxon>Euheterodonta</taxon>
        <taxon>Imparidentia</taxon>
        <taxon>Neoheterodontei</taxon>
        <taxon>Myida</taxon>
        <taxon>Dreissenoidea</taxon>
        <taxon>Dreissenidae</taxon>
        <taxon>Dreissena</taxon>
    </lineage>
</organism>
<feature type="domain" description="PHR" evidence="2">
    <location>
        <begin position="1"/>
        <end position="129"/>
    </location>
</feature>
<evidence type="ECO:0000256" key="1">
    <source>
        <dbReference type="SAM" id="MobiDB-lite"/>
    </source>
</evidence>
<evidence type="ECO:0000259" key="2">
    <source>
        <dbReference type="Pfam" id="PF08005"/>
    </source>
</evidence>
<feature type="region of interest" description="Disordered" evidence="1">
    <location>
        <begin position="2111"/>
        <end position="2130"/>
    </location>
</feature>
<feature type="compositionally biased region" description="Basic and acidic residues" evidence="1">
    <location>
        <begin position="1996"/>
        <end position="2006"/>
    </location>
</feature>
<feature type="compositionally biased region" description="Basic residues" evidence="1">
    <location>
        <begin position="2007"/>
        <end position="2016"/>
    </location>
</feature>
<dbReference type="GO" id="GO:0005634">
    <property type="term" value="C:nucleus"/>
    <property type="evidence" value="ECO:0007669"/>
    <property type="project" value="TreeGrafter"/>
</dbReference>
<reference evidence="4" key="1">
    <citation type="journal article" date="2019" name="bioRxiv">
        <title>The Genome of the Zebra Mussel, Dreissena polymorpha: A Resource for Invasive Species Research.</title>
        <authorList>
            <person name="McCartney M.A."/>
            <person name="Auch B."/>
            <person name="Kono T."/>
            <person name="Mallez S."/>
            <person name="Zhang Y."/>
            <person name="Obille A."/>
            <person name="Becker A."/>
            <person name="Abrahante J.E."/>
            <person name="Garbe J."/>
            <person name="Badalamenti J.P."/>
            <person name="Herman A."/>
            <person name="Mangelson H."/>
            <person name="Liachko I."/>
            <person name="Sullivan S."/>
            <person name="Sone E.D."/>
            <person name="Koren S."/>
            <person name="Silverstein K.A.T."/>
            <person name="Beckman K.B."/>
            <person name="Gohl D.M."/>
        </authorList>
    </citation>
    <scope>NUCLEOTIDE SEQUENCE</scope>
    <source>
        <strain evidence="4">Duluth1</strain>
        <tissue evidence="4">Whole animal</tissue>
    </source>
</reference>
<evidence type="ECO:0000313" key="5">
    <source>
        <dbReference type="Proteomes" id="UP000828390"/>
    </source>
</evidence>
<feature type="domain" description="SH3b" evidence="3">
    <location>
        <begin position="1332"/>
        <end position="1391"/>
    </location>
</feature>
<dbReference type="GO" id="GO:0005886">
    <property type="term" value="C:plasma membrane"/>
    <property type="evidence" value="ECO:0007669"/>
    <property type="project" value="TreeGrafter"/>
</dbReference>
<feature type="region of interest" description="Disordered" evidence="1">
    <location>
        <begin position="2238"/>
        <end position="2279"/>
    </location>
</feature>
<feature type="compositionally biased region" description="Polar residues" evidence="1">
    <location>
        <begin position="1631"/>
        <end position="1648"/>
    </location>
</feature>
<dbReference type="GO" id="GO:0007411">
    <property type="term" value="P:axon guidance"/>
    <property type="evidence" value="ECO:0007669"/>
    <property type="project" value="TreeGrafter"/>
</dbReference>
<sequence length="2279" mass="251201">MCDTDILLGGFGLFGGRGEYFGRIKLYELGPEGGDNEGDGELLAETEEVAFECAAREKHPMLFEEPLLLQAHSWYVALAKISGPSSDCGSNGQHTVTGEDQVVFKFKGSKKSNNGTDVNAGQIPQLLYRLPSRDNTTVSRKSESAETAHILSQEFSTTVSPESFKALLRLLDWSWNTFHSIAQDLDMSHGSSHLGAVTDLQKLVYICRAALRLLKMFVTEIYPDGTLVKKVTTETENLAQCVGSTQDLLRRILAEEFNSDKFKIFASEEPPGAQIASTYVNSILNECHLTFRQCFHAFYPTGSLKWLCLCDLLQNLELNMTNASGYGRLLAAIMEAMCHPTIKLTSLMPINFEPQTEEILRKQSTANVMMDDNTNSVARLGDIHRFPLLVDHMTERIGTSGLGSSHITFKEVLDRLLYIVSYPVRQSLAQDQTSYPPVLVANTCALLSTIVSELAATATGLETDVTSTTRPLLVTPNRFTRTSQTAYWNTGNGSPDAIEFMVDKPGTVIAGICLYGGEGSYNYELELLDEQNPGANNDQSHTQRWHSIETVKGAYGPDDCVNDIAEVKLERPIPIKEGVKYALRLKNHGQQRTFNGDGGVSKVKCPDGTTFTFTACSLSNNGTNHMRGQIPQILYYSAPQEGEHHQQSSKNLAELQARKNAIDIVSAIAKQVVDLLQRAQGQRSEVIKDTVAGSQLFRALLPLCLAYIGPVASQDPRSAVQVIGIVQNMLPPLSGLVSQVYPAPPKPDQGEATNGADNLHHYAVLESDHPYKPATVANYKVTFPESVLWMVLEFDPQCGTAQAEDTLQLYVPGYYKGEGFATPTFPGAEDQEVAKTAYWPILKKFHGTSTWPKHSVVIPGNEVIFSLETASDYVKDEKACFYGFKCFVVGYEFNNGQEETLSQLEKELGYLGGMCASSLMRKDMVLPPVTMEELDDDLDIVEEAANMVYTTHSHLLGKGFALSRPPTINQALEGNLPFCWQSNERSFLKDFVSCTSGTSGCRLARWLQPDSYVDPHLCTIQYSEEDLKCSWPNIITVFTKDQYGQLVYCPNLKVEVKAVPIDVDGDEFKRIRRMSRPDTSNLTFGGKRPPPLDASYEVTVKDKKDAYHAICMMKAYEDYSFEELRFAAPSVPRPSENMLVRSCEDGTYNANWTPSNIGFYNIYVSIDGFETGDVHKVEVKEPPQGVTPPPQNIKRQQRKQMRRFVAKNSAGLRVRTNPSLQSEQIGIVQPEGVVSFMDEVHNDDGVWLRLSGDSIREWCHNGYTDAWVLQYNQHLGKTLLVPLDEPKPMIVELLTETMRKCQMYSPKPTITQPLQGGPGTYEVVKCGSFGHNIRSRPNLKATPVGRVTMGNQITVVEEVVNSEGTWVKLDADSIEQFCQNKEGEGWALAKAVDNTAYLLHESQLGAMVQPGTVKDPFAFNALPSQVQTSFEFSTPRQGYPMFGQEQPPVFMGNRRTNSYAFGLSGAGAQGYGSQAMPPLPGFGYLPNFQAYQDSETGRTYSMPVSATYRPYGSPTPSTPFNPRSGSQLVTTRAPSPGSPKFSRKEMQASGLSQELIGPSMKDLVKVLGESQANGNGPTPAPSPPSSPRSSSPQAGADKQGSPRSGSPMARSGSPKQSFSPSRVSILGSGGSDSAQFVTPPSSPLTTRKGQLRKEASIDRVSVSPPPPGRVISDVGARLGSSDTLEPDQDGNLFTLRKDGSVSPRFPSPARFSSPQQGSSGRSSSPHLSSSPSRAHAGSPSVGAQGQEGVKVAFNIGATGKDDAGRLSPKNIRKDRGRQLRTKRDRASSPSQRDVAPMGRARAMSASMVMDRPKLYMREAMSPSVAEALRAVFAAFLWHEGIVHDAMACASFLKFNSSLTKEMSSLSKSKKSSEKQRIRHATDSSKDQPKKKENINEPRVRFKLDAKAASDDKPDTHYSDSEKKKDQMKLKSDTKTFEHFVLPEKSIPASEREPQLPPTLQHLVYFWDELSSATQRVIVQELVYPGPAIAIKSKKPEKKDEKKEKEKRSKKKKEHKQHIGRGEVLFGQGMFGPAGERESNCELCNGMFPHPVTYHMRQAHPGCGRHAGGKGYNSGGNFCDGWAGNCGEGGVGGSSWYLICDTCREKYLKEKRQAQKEKDKVKKMKKKTNASRQQNMMLPVDPHIVLKNNAMFLLDLASASGFQLPTQSHKKQSPTRSDPLLPIVAEEYRVDLNPFPQIPFQYLIRLSAQSSDSAFADDFYIDEGERVFVRSGSLSMQQRPVAPYRPRLPTEPRHSPLARSGSLGKETRPLSTIIPPSTSM</sequence>
<dbReference type="Pfam" id="PF08239">
    <property type="entry name" value="SH3_3"/>
    <property type="match status" value="2"/>
</dbReference>
<dbReference type="SUPFAM" id="SSF81296">
    <property type="entry name" value="E set domains"/>
    <property type="match status" value="1"/>
</dbReference>
<feature type="compositionally biased region" description="Basic and acidic residues" evidence="1">
    <location>
        <begin position="1870"/>
        <end position="1930"/>
    </location>
</feature>
<dbReference type="InterPro" id="IPR003646">
    <property type="entry name" value="SH3-like_bac-type"/>
</dbReference>
<feature type="domain" description="PHR" evidence="2">
    <location>
        <begin position="477"/>
        <end position="636"/>
    </location>
</feature>
<name>A0A9D4QI31_DREPO</name>
<feature type="compositionally biased region" description="Low complexity" evidence="1">
    <location>
        <begin position="1702"/>
        <end position="1736"/>
    </location>
</feature>
<feature type="compositionally biased region" description="Polar residues" evidence="1">
    <location>
        <begin position="1514"/>
        <end position="1533"/>
    </location>
</feature>
<dbReference type="GO" id="GO:0008582">
    <property type="term" value="P:regulation of synaptic assembly at neuromuscular junction"/>
    <property type="evidence" value="ECO:0007669"/>
    <property type="project" value="TreeGrafter"/>
</dbReference>
<dbReference type="InterPro" id="IPR012983">
    <property type="entry name" value="PHR"/>
</dbReference>
<dbReference type="Pfam" id="PF08005">
    <property type="entry name" value="PHR"/>
    <property type="match status" value="2"/>
</dbReference>
<keyword evidence="5" id="KW-1185">Reference proteome</keyword>
<dbReference type="PANTHER" id="PTHR45943">
    <property type="entry name" value="E3 UBIQUITIN-PROTEIN LIGASE MYCBP2"/>
    <property type="match status" value="1"/>
</dbReference>
<feature type="region of interest" description="Disordered" evidence="1">
    <location>
        <begin position="1992"/>
        <end position="2016"/>
    </location>
</feature>
<feature type="compositionally biased region" description="Polar residues" evidence="1">
    <location>
        <begin position="1613"/>
        <end position="1622"/>
    </location>
</feature>
<comment type="caution">
    <text evidence="4">The sequence shown here is derived from an EMBL/GenBank/DDBJ whole genome shotgun (WGS) entry which is preliminary data.</text>
</comment>
<dbReference type="Gene3D" id="2.60.120.820">
    <property type="entry name" value="PHR domain"/>
    <property type="match status" value="2"/>
</dbReference>
<dbReference type="InterPro" id="IPR038648">
    <property type="entry name" value="PHR_sf"/>
</dbReference>
<feature type="region of interest" description="Disordered" evidence="1">
    <location>
        <begin position="1503"/>
        <end position="1557"/>
    </location>
</feature>
<dbReference type="InterPro" id="IPR014756">
    <property type="entry name" value="Ig_E-set"/>
</dbReference>